<feature type="compositionally biased region" description="Acidic residues" evidence="1">
    <location>
        <begin position="296"/>
        <end position="305"/>
    </location>
</feature>
<feature type="compositionally biased region" description="Basic residues" evidence="1">
    <location>
        <begin position="335"/>
        <end position="349"/>
    </location>
</feature>
<keyword evidence="3" id="KW-1185">Reference proteome</keyword>
<feature type="compositionally biased region" description="Basic and acidic residues" evidence="1">
    <location>
        <begin position="236"/>
        <end position="253"/>
    </location>
</feature>
<name>A0A9Q3I420_9BASI</name>
<feature type="region of interest" description="Disordered" evidence="1">
    <location>
        <begin position="223"/>
        <end position="253"/>
    </location>
</feature>
<feature type="region of interest" description="Disordered" evidence="1">
    <location>
        <begin position="1"/>
        <end position="97"/>
    </location>
</feature>
<protein>
    <submittedName>
        <fullName evidence="2">Uncharacterized protein</fullName>
    </submittedName>
</protein>
<feature type="compositionally biased region" description="Polar residues" evidence="1">
    <location>
        <begin position="325"/>
        <end position="334"/>
    </location>
</feature>
<feature type="compositionally biased region" description="Polar residues" evidence="1">
    <location>
        <begin position="83"/>
        <end position="97"/>
    </location>
</feature>
<evidence type="ECO:0000313" key="3">
    <source>
        <dbReference type="Proteomes" id="UP000765509"/>
    </source>
</evidence>
<organism evidence="2 3">
    <name type="scientific">Austropuccinia psidii MF-1</name>
    <dbReference type="NCBI Taxonomy" id="1389203"/>
    <lineage>
        <taxon>Eukaryota</taxon>
        <taxon>Fungi</taxon>
        <taxon>Dikarya</taxon>
        <taxon>Basidiomycota</taxon>
        <taxon>Pucciniomycotina</taxon>
        <taxon>Pucciniomycetes</taxon>
        <taxon>Pucciniales</taxon>
        <taxon>Sphaerophragmiaceae</taxon>
        <taxon>Austropuccinia</taxon>
    </lineage>
</organism>
<dbReference type="AlphaFoldDB" id="A0A9Q3I420"/>
<evidence type="ECO:0000313" key="2">
    <source>
        <dbReference type="EMBL" id="MBW0527213.1"/>
    </source>
</evidence>
<gene>
    <name evidence="2" type="ORF">O181_066928</name>
</gene>
<reference evidence="2" key="1">
    <citation type="submission" date="2021-03" db="EMBL/GenBank/DDBJ databases">
        <title>Draft genome sequence of rust myrtle Austropuccinia psidii MF-1, a brazilian biotype.</title>
        <authorList>
            <person name="Quecine M.C."/>
            <person name="Pachon D.M.R."/>
            <person name="Bonatelli M.L."/>
            <person name="Correr F.H."/>
            <person name="Franceschini L.M."/>
            <person name="Leite T.F."/>
            <person name="Margarido G.R.A."/>
            <person name="Almeida C.A."/>
            <person name="Ferrarezi J.A."/>
            <person name="Labate C.A."/>
        </authorList>
    </citation>
    <scope>NUCLEOTIDE SEQUENCE</scope>
    <source>
        <strain evidence="2">MF-1</strain>
    </source>
</reference>
<dbReference type="EMBL" id="AVOT02033323">
    <property type="protein sequence ID" value="MBW0527213.1"/>
    <property type="molecule type" value="Genomic_DNA"/>
</dbReference>
<feature type="region of interest" description="Disordered" evidence="1">
    <location>
        <begin position="291"/>
        <end position="349"/>
    </location>
</feature>
<dbReference type="Proteomes" id="UP000765509">
    <property type="component" value="Unassembled WGS sequence"/>
</dbReference>
<sequence length="349" mass="38928">MSPVHLRNQPEDREGLSRNRRPGGQHLGHSGGLQDIEGNNTHSAIHISIQQKPQNRGLEGYGSSSSAPPTPQRPFSMEHGPQELSSSFKPSRNQQISGQQSPFFTISGIFHEKTRIQGQKQDLFQPKAERVRGNDPEAVGLGERSTQEPGIVLHTSTISSPFNRNIIPTQIEPNVVTPESNLVSNSLWLKIPQFAEKTEKQFAELQSTHERMKTLTVSMEKSVKTLQDGHSQLSKASEETHNRRDQLKDNPRERVAEVTKKKSFFHNCGSTDHCANNCPKAKKKVYAIENVKEEESPTEDSESDSMGDAIRATPKRGVSSEVPRGNTTRNSGHTVRSRHPTRNCKQKLV</sequence>
<feature type="compositionally biased region" description="Polar residues" evidence="1">
    <location>
        <begin position="37"/>
        <end position="54"/>
    </location>
</feature>
<evidence type="ECO:0000256" key="1">
    <source>
        <dbReference type="SAM" id="MobiDB-lite"/>
    </source>
</evidence>
<accession>A0A9Q3I420</accession>
<feature type="compositionally biased region" description="Polar residues" evidence="1">
    <location>
        <begin position="223"/>
        <end position="235"/>
    </location>
</feature>
<proteinExistence type="predicted"/>
<comment type="caution">
    <text evidence="2">The sequence shown here is derived from an EMBL/GenBank/DDBJ whole genome shotgun (WGS) entry which is preliminary data.</text>
</comment>
<feature type="compositionally biased region" description="Basic and acidic residues" evidence="1">
    <location>
        <begin position="8"/>
        <end position="17"/>
    </location>
</feature>